<dbReference type="EMBL" id="CAJNOC010004262">
    <property type="protein sequence ID" value="CAF1015248.1"/>
    <property type="molecule type" value="Genomic_DNA"/>
</dbReference>
<dbReference type="AlphaFoldDB" id="A0A814HVU4"/>
<protein>
    <submittedName>
        <fullName evidence="1">Uncharacterized protein</fullName>
    </submittedName>
</protein>
<evidence type="ECO:0000313" key="2">
    <source>
        <dbReference type="Proteomes" id="UP000663879"/>
    </source>
</evidence>
<name>A0A814HVU4_9BILA</name>
<sequence length="34" mass="3611">QTTGEDWNDTKMYLSTAVPSINGNVPVLGTQSGE</sequence>
<organism evidence="1 2">
    <name type="scientific">Brachionus calyciflorus</name>
    <dbReference type="NCBI Taxonomy" id="104777"/>
    <lineage>
        <taxon>Eukaryota</taxon>
        <taxon>Metazoa</taxon>
        <taxon>Spiralia</taxon>
        <taxon>Gnathifera</taxon>
        <taxon>Rotifera</taxon>
        <taxon>Eurotatoria</taxon>
        <taxon>Monogononta</taxon>
        <taxon>Pseudotrocha</taxon>
        <taxon>Ploima</taxon>
        <taxon>Brachionidae</taxon>
        <taxon>Brachionus</taxon>
    </lineage>
</organism>
<comment type="caution">
    <text evidence="1">The sequence shown here is derived from an EMBL/GenBank/DDBJ whole genome shotgun (WGS) entry which is preliminary data.</text>
</comment>
<dbReference type="Proteomes" id="UP000663879">
    <property type="component" value="Unassembled WGS sequence"/>
</dbReference>
<reference evidence="1" key="1">
    <citation type="submission" date="2021-02" db="EMBL/GenBank/DDBJ databases">
        <authorList>
            <person name="Nowell W R."/>
        </authorList>
    </citation>
    <scope>NUCLEOTIDE SEQUENCE</scope>
    <source>
        <strain evidence="1">Ploen Becks lab</strain>
    </source>
</reference>
<evidence type="ECO:0000313" key="1">
    <source>
        <dbReference type="EMBL" id="CAF1015248.1"/>
    </source>
</evidence>
<gene>
    <name evidence="1" type="ORF">OXX778_LOCUS17097</name>
</gene>
<dbReference type="OrthoDB" id="10068793at2759"/>
<keyword evidence="2" id="KW-1185">Reference proteome</keyword>
<feature type="non-terminal residue" evidence="1">
    <location>
        <position position="1"/>
    </location>
</feature>
<proteinExistence type="predicted"/>
<accession>A0A814HVU4</accession>